<sequence length="1060" mass="118206">MNSDSSLVSTSFARRRIDRHSNNHRAYCRSGNKSSSSSFGHNRAPRIMEAGQPTQGHGERWGDDGRSLNSNWRPYDPRGAVPPRAGGGRDSFNGAPQHPPPPFRNNDPMHVPLKKRKRFSVENDNNYPRDQQCPRFGDNTRSTDLASSSRPVDPRRAPGRYNAVNSSGSPPLAPNSFPQGSSEERQNISGEKPAAAPWVEHSPPHALSCGTMNSAIRPLAPRLSSSSYEDDSKAAVVSDGQAPDLFETSTAGSSCLSLDNASAPTNKATGMVKVGGGKLLPDIPRQIETPTKSLLHPELEGKIPRKSKSFVKSIKQANEEIETKSSVGCVTAAESNGTVSAPSAPPKTMEEWIPSPRNLKIRIHRKKGSERRDDAESPNNSEKTATSSDDSRLETAVSTEQTSNKRAGNAEYQCTVQDPRLQSDAFKPSPAKIVPTNISTEPQVTPAAESPPPKKLSPAALRRKKNYLRVQIGSRVSVFWDGESAYFHATVTRERPHKKKRFYLEYDDGDCEWINLRKEKWRLLSGGKDIFEDASGSVPTPATAAEPKSQATADVKSPSQPFDEPKTNNDLQIDELAENPINGENLVGEASGEAGFNQTLAFVPSASTEVTAVSQVAEPTGVSDVPQVDEPVLVKKKKKSKKSRRGFAVADWIHDDEWVKKAANKSVSDSETDDEEVMQFARHMLGVEKPSVARPKKKNKKLETQVDSEHRPEKKPEPAVEPDFRWEELEMADIHIPISEKVKMGRRRSRADAPDNSELVRSEKKKKKRKVSLECRVVERTKSDGVETDCTESRTVKSNVLEPQYQVVDPDEATRRKKEEARTLTAEEIRAILGEDDDPCGTSKHWVRRSARMPSASVLNTPRFKQLIYKLKANDPDMVVLKMKKYLSDPDCPQVCIDTVLDALEENTNCQSLYIQNFNEGMRDKQVLRLIEILKKPSCNIWCLNIGETYKVKTRTWKAFTRGLKDTKITHMYASEHTISSELKDKIRSTIRENRKKHNMHIDPENLDVIVKCTHCWWNPINAKVLRPHLHRKGYTHILNDIEAQGLRGTESGAVLKRNL</sequence>
<feature type="compositionally biased region" description="Polar residues" evidence="1">
    <location>
        <begin position="1"/>
        <end position="12"/>
    </location>
</feature>
<proteinExistence type="predicted"/>
<feature type="compositionally biased region" description="Basic and acidic residues" evidence="1">
    <location>
        <begin position="750"/>
        <end position="762"/>
    </location>
</feature>
<feature type="region of interest" description="Disordered" evidence="1">
    <location>
        <begin position="687"/>
        <end position="721"/>
    </location>
</feature>
<feature type="compositionally biased region" description="Polar residues" evidence="1">
    <location>
        <begin position="377"/>
        <end position="388"/>
    </location>
</feature>
<feature type="region of interest" description="Disordered" evidence="1">
    <location>
        <begin position="426"/>
        <end position="457"/>
    </location>
</feature>
<evidence type="ECO:0008006" key="3">
    <source>
        <dbReference type="Google" id="ProtNLM"/>
    </source>
</evidence>
<feature type="compositionally biased region" description="Polar residues" evidence="1">
    <location>
        <begin position="139"/>
        <end position="150"/>
    </location>
</feature>
<evidence type="ECO:0000313" key="2">
    <source>
        <dbReference type="EMBL" id="CAE0403025.1"/>
    </source>
</evidence>
<name>A0A7S3KZ10_9STRA</name>
<feature type="region of interest" description="Disordered" evidence="1">
    <location>
        <begin position="743"/>
        <end position="765"/>
    </location>
</feature>
<evidence type="ECO:0000256" key="1">
    <source>
        <dbReference type="SAM" id="MobiDB-lite"/>
    </source>
</evidence>
<dbReference type="EMBL" id="HBIM01001434">
    <property type="protein sequence ID" value="CAE0403025.1"/>
    <property type="molecule type" value="Transcribed_RNA"/>
</dbReference>
<dbReference type="Gene3D" id="3.80.10.10">
    <property type="entry name" value="Ribonuclease Inhibitor"/>
    <property type="match status" value="1"/>
</dbReference>
<dbReference type="AlphaFoldDB" id="A0A7S3KZ10"/>
<feature type="compositionally biased region" description="Polar residues" evidence="1">
    <location>
        <begin position="396"/>
        <end position="412"/>
    </location>
</feature>
<feature type="region of interest" description="Disordered" evidence="1">
    <location>
        <begin position="335"/>
        <end position="412"/>
    </location>
</feature>
<feature type="compositionally biased region" description="Basic and acidic residues" evidence="1">
    <location>
        <begin position="701"/>
        <end position="721"/>
    </location>
</feature>
<feature type="compositionally biased region" description="Basic and acidic residues" evidence="1">
    <location>
        <begin position="57"/>
        <end position="66"/>
    </location>
</feature>
<feature type="compositionally biased region" description="Basic residues" evidence="1">
    <location>
        <begin position="13"/>
        <end position="27"/>
    </location>
</feature>
<dbReference type="InterPro" id="IPR032675">
    <property type="entry name" value="LRR_dom_sf"/>
</dbReference>
<protein>
    <recommendedName>
        <fullName evidence="3">Tudor domain-containing protein</fullName>
    </recommendedName>
</protein>
<dbReference type="CDD" id="cd20404">
    <property type="entry name" value="Tudor_Agenet_AtEML-like"/>
    <property type="match status" value="1"/>
</dbReference>
<reference evidence="2" key="1">
    <citation type="submission" date="2021-01" db="EMBL/GenBank/DDBJ databases">
        <authorList>
            <person name="Corre E."/>
            <person name="Pelletier E."/>
            <person name="Niang G."/>
            <person name="Scheremetjew M."/>
            <person name="Finn R."/>
            <person name="Kale V."/>
            <person name="Holt S."/>
            <person name="Cochrane G."/>
            <person name="Meng A."/>
            <person name="Brown T."/>
            <person name="Cohen L."/>
        </authorList>
    </citation>
    <scope>NUCLEOTIDE SEQUENCE</scope>
    <source>
        <strain evidence="2">CCMP127</strain>
    </source>
</reference>
<gene>
    <name evidence="2" type="ORF">ACOF00016_LOCUS1250</name>
</gene>
<dbReference type="Gene3D" id="2.30.30.140">
    <property type="match status" value="1"/>
</dbReference>
<feature type="region of interest" description="Disordered" evidence="1">
    <location>
        <begin position="1"/>
        <end position="212"/>
    </location>
</feature>
<accession>A0A7S3KZ10</accession>
<feature type="compositionally biased region" description="Basic residues" evidence="1">
    <location>
        <begin position="359"/>
        <end position="369"/>
    </location>
</feature>
<organism evidence="2">
    <name type="scientific">Amphora coffeiformis</name>
    <dbReference type="NCBI Taxonomy" id="265554"/>
    <lineage>
        <taxon>Eukaryota</taxon>
        <taxon>Sar</taxon>
        <taxon>Stramenopiles</taxon>
        <taxon>Ochrophyta</taxon>
        <taxon>Bacillariophyta</taxon>
        <taxon>Bacillariophyceae</taxon>
        <taxon>Bacillariophycidae</taxon>
        <taxon>Thalassiophysales</taxon>
        <taxon>Catenulaceae</taxon>
        <taxon>Amphora</taxon>
    </lineage>
</organism>
<feature type="region of interest" description="Disordered" evidence="1">
    <location>
        <begin position="534"/>
        <end position="568"/>
    </location>
</feature>
<feature type="compositionally biased region" description="Polar residues" evidence="1">
    <location>
        <begin position="549"/>
        <end position="560"/>
    </location>
</feature>